<name>A0A853LWK4_9MYCO</name>
<proteinExistence type="predicted"/>
<dbReference type="SUPFAM" id="SSF54427">
    <property type="entry name" value="NTF2-like"/>
    <property type="match status" value="1"/>
</dbReference>
<evidence type="ECO:0000313" key="3">
    <source>
        <dbReference type="Proteomes" id="UP000093894"/>
    </source>
</evidence>
<dbReference type="AlphaFoldDB" id="A0A853LWK4"/>
<dbReference type="Pfam" id="PF12680">
    <property type="entry name" value="SnoaL_2"/>
    <property type="match status" value="1"/>
</dbReference>
<dbReference type="InterPro" id="IPR032710">
    <property type="entry name" value="NTF2-like_dom_sf"/>
</dbReference>
<protein>
    <recommendedName>
        <fullName evidence="1">SnoaL-like domain-containing protein</fullName>
    </recommendedName>
</protein>
<dbReference type="InterPro" id="IPR037401">
    <property type="entry name" value="SnoaL-like"/>
</dbReference>
<accession>A0A853LWK4</accession>
<reference evidence="2 3" key="1">
    <citation type="submission" date="2016-06" db="EMBL/GenBank/DDBJ databases">
        <authorList>
            <person name="Sutton G."/>
            <person name="Brinkac L."/>
            <person name="Sanka R."/>
            <person name="Adams M."/>
            <person name="Lau E."/>
            <person name="Garcia-Basteiro A."/>
            <person name="Lopez-Varela E."/>
            <person name="Palencia S."/>
        </authorList>
    </citation>
    <scope>NUCLEOTIDE SEQUENCE [LARGE SCALE GENOMIC DNA]</scope>
    <source>
        <strain evidence="2 3">1164983.0</strain>
    </source>
</reference>
<sequence length="132" mass="14822">MPKKDGNEEEMPDAEAINAAINAHCQTLSDHDKAGWLALWADNAVLEDPVGVDTFRGIESIRTTFWKMVEDLSPMKLWLEREVIVCGNEAIAILHGVVTREGALQHVGPLVDHFTFDQEGKIAMMRAFWKYA</sequence>
<comment type="caution">
    <text evidence="2">The sequence shown here is derived from an EMBL/GenBank/DDBJ whole genome shotgun (WGS) entry which is preliminary data.</text>
</comment>
<dbReference type="Gene3D" id="3.10.450.50">
    <property type="match status" value="1"/>
</dbReference>
<dbReference type="Proteomes" id="UP000093894">
    <property type="component" value="Unassembled WGS sequence"/>
</dbReference>
<evidence type="ECO:0000259" key="1">
    <source>
        <dbReference type="Pfam" id="PF12680"/>
    </source>
</evidence>
<feature type="domain" description="SnoaL-like" evidence="1">
    <location>
        <begin position="23"/>
        <end position="123"/>
    </location>
</feature>
<gene>
    <name evidence="2" type="ORF">A5628_13375</name>
</gene>
<dbReference type="EMBL" id="LZLG01000105">
    <property type="protein sequence ID" value="OBJ58692.1"/>
    <property type="molecule type" value="Genomic_DNA"/>
</dbReference>
<evidence type="ECO:0000313" key="2">
    <source>
        <dbReference type="EMBL" id="OBJ58692.1"/>
    </source>
</evidence>
<organism evidence="2 3">
    <name type="scientific">Mycobacterium colombiense</name>
    <dbReference type="NCBI Taxonomy" id="339268"/>
    <lineage>
        <taxon>Bacteria</taxon>
        <taxon>Bacillati</taxon>
        <taxon>Actinomycetota</taxon>
        <taxon>Actinomycetes</taxon>
        <taxon>Mycobacteriales</taxon>
        <taxon>Mycobacteriaceae</taxon>
        <taxon>Mycobacterium</taxon>
        <taxon>Mycobacterium avium complex (MAC)</taxon>
    </lineage>
</organism>